<organism evidence="4 5">
    <name type="scientific">Chrysophaeum taylorii</name>
    <dbReference type="NCBI Taxonomy" id="2483200"/>
    <lineage>
        <taxon>Eukaryota</taxon>
        <taxon>Sar</taxon>
        <taxon>Stramenopiles</taxon>
        <taxon>Ochrophyta</taxon>
        <taxon>Pelagophyceae</taxon>
        <taxon>Pelagomonadales</taxon>
        <taxon>Pelagomonadaceae</taxon>
        <taxon>Chrysophaeum</taxon>
    </lineage>
</organism>
<dbReference type="InterPro" id="IPR055272">
    <property type="entry name" value="POPDC1-3_dom"/>
</dbReference>
<dbReference type="Proteomes" id="UP001230188">
    <property type="component" value="Unassembled WGS sequence"/>
</dbReference>
<feature type="region of interest" description="Disordered" evidence="1">
    <location>
        <begin position="336"/>
        <end position="385"/>
    </location>
</feature>
<protein>
    <recommendedName>
        <fullName evidence="3">POPDC1-3 domain-containing protein</fullName>
    </recommendedName>
</protein>
<proteinExistence type="predicted"/>
<gene>
    <name evidence="4" type="ORF">CTAYLR_006632</name>
</gene>
<feature type="transmembrane region" description="Helical" evidence="2">
    <location>
        <begin position="461"/>
        <end position="485"/>
    </location>
</feature>
<comment type="caution">
    <text evidence="4">The sequence shown here is derived from an EMBL/GenBank/DDBJ whole genome shotgun (WGS) entry which is preliminary data.</text>
</comment>
<feature type="compositionally biased region" description="Basic and acidic residues" evidence="1">
    <location>
        <begin position="343"/>
        <end position="353"/>
    </location>
</feature>
<feature type="region of interest" description="Disordered" evidence="1">
    <location>
        <begin position="287"/>
        <end position="312"/>
    </location>
</feature>
<feature type="compositionally biased region" description="Low complexity" evidence="1">
    <location>
        <begin position="290"/>
        <end position="306"/>
    </location>
</feature>
<dbReference type="EMBL" id="JAQMWT010000122">
    <property type="protein sequence ID" value="KAJ8610010.1"/>
    <property type="molecule type" value="Genomic_DNA"/>
</dbReference>
<feature type="transmembrane region" description="Helical" evidence="2">
    <location>
        <begin position="425"/>
        <end position="449"/>
    </location>
</feature>
<keyword evidence="2" id="KW-0472">Membrane</keyword>
<evidence type="ECO:0000256" key="2">
    <source>
        <dbReference type="SAM" id="Phobius"/>
    </source>
</evidence>
<dbReference type="Pfam" id="PF04831">
    <property type="entry name" value="POPDC1-3"/>
    <property type="match status" value="1"/>
</dbReference>
<evidence type="ECO:0000313" key="5">
    <source>
        <dbReference type="Proteomes" id="UP001230188"/>
    </source>
</evidence>
<name>A0AAD7UMF0_9STRA</name>
<keyword evidence="2" id="KW-1133">Transmembrane helix</keyword>
<keyword evidence="5" id="KW-1185">Reference proteome</keyword>
<feature type="transmembrane region" description="Helical" evidence="2">
    <location>
        <begin position="391"/>
        <end position="413"/>
    </location>
</feature>
<sequence>MAPILPPLWDGLLGNISQSSALLVYAFVDPLQLQIVAFFSAWSQVVFFVLQRPPVLIFIFWDSLQGIINFIQIIILVMELTPVKFSEQELEVLTLMSHVFDEVPSRKIARVLRQCGAKWVRYEEGDLVVKFDNGLNADLVYIVEGSVNAFTGDGDLAIEARPGTFLAEASLSRAMLEEREIDDDDDKDSVAHLDYAAAAAPSLCIVWPIDRLAKALKADDELRDVFRQALAVDLCRKIAREAQRGLDGRNNTVVAGSRAANKETYTSKLYSTVFGGDDSPSLLREAEVASSVGSNRGSNGSSVRPKVSSRRVRRKKTILSVMGFINSGIKQSEERAKFLPRADSSDSSRRYDSTRSTSSAPSNNKKVVPPRPVGTRRPSQLDERKQARRGFYARSATGVAVAVAVLVACYLAYKSPSSTVGNGSQLIITGAFAITDPLTLQVVSFVGSTAQACFFIFRRELIWSSIAWSSAQALVNFVMATYIYYATRRGPKENVPKYSERELFASRCLQRAAPLDHPTLRALAVGDGPLDLDWRRLDRGEHVFAGRFEQTVALVTDGAVRVTRLDGASFDARRGSILGTRALLSNPDFVSLDANEAVQVIDYPCEILSWPAPDLKTYLDTNQDARFAFSVLAASTATQVYLEHQPLGTPIDLV</sequence>
<evidence type="ECO:0000313" key="4">
    <source>
        <dbReference type="EMBL" id="KAJ8610010.1"/>
    </source>
</evidence>
<accession>A0AAD7UMF0</accession>
<feature type="transmembrane region" description="Helical" evidence="2">
    <location>
        <begin position="55"/>
        <end position="78"/>
    </location>
</feature>
<reference evidence="4" key="1">
    <citation type="submission" date="2023-01" db="EMBL/GenBank/DDBJ databases">
        <title>Metagenome sequencing of chrysophaentin producing Chrysophaeum taylorii.</title>
        <authorList>
            <person name="Davison J."/>
            <person name="Bewley C."/>
        </authorList>
    </citation>
    <scope>NUCLEOTIDE SEQUENCE</scope>
    <source>
        <strain evidence="4">NIES-1699</strain>
    </source>
</reference>
<dbReference type="AlphaFoldDB" id="A0AAD7UMF0"/>
<evidence type="ECO:0000259" key="3">
    <source>
        <dbReference type="Pfam" id="PF04831"/>
    </source>
</evidence>
<evidence type="ECO:0000256" key="1">
    <source>
        <dbReference type="SAM" id="MobiDB-lite"/>
    </source>
</evidence>
<keyword evidence="2" id="KW-0812">Transmembrane</keyword>
<feature type="domain" description="POPDC1-3" evidence="3">
    <location>
        <begin position="31"/>
        <end position="239"/>
    </location>
</feature>